<evidence type="ECO:0000259" key="2">
    <source>
        <dbReference type="PROSITE" id="PS51029"/>
    </source>
</evidence>
<feature type="region of interest" description="Disordered" evidence="1">
    <location>
        <begin position="179"/>
        <end position="203"/>
    </location>
</feature>
<feature type="domain" description="MADF" evidence="2">
    <location>
        <begin position="23"/>
        <end position="121"/>
    </location>
</feature>
<dbReference type="STRING" id="151549.A0A4C1W6X0"/>
<dbReference type="PANTHER" id="PTHR21505">
    <property type="entry name" value="MADF DOMAIN-CONTAINING PROTEIN-RELATED"/>
    <property type="match status" value="1"/>
</dbReference>
<evidence type="ECO:0000313" key="4">
    <source>
        <dbReference type="Proteomes" id="UP000299102"/>
    </source>
</evidence>
<dbReference type="SMART" id="SM00595">
    <property type="entry name" value="MADF"/>
    <property type="match status" value="1"/>
</dbReference>
<name>A0A4C1W6X0_EUMVA</name>
<proteinExistence type="predicted"/>
<dbReference type="OrthoDB" id="6152242at2759"/>
<gene>
    <name evidence="3" type="ORF">EVAR_96072_1</name>
</gene>
<accession>A0A4C1W6X0</accession>
<reference evidence="3 4" key="1">
    <citation type="journal article" date="2019" name="Commun. Biol.">
        <title>The bagworm genome reveals a unique fibroin gene that provides high tensile strength.</title>
        <authorList>
            <person name="Kono N."/>
            <person name="Nakamura H."/>
            <person name="Ohtoshi R."/>
            <person name="Tomita M."/>
            <person name="Numata K."/>
            <person name="Arakawa K."/>
        </authorList>
    </citation>
    <scope>NUCLEOTIDE SEQUENCE [LARGE SCALE GENOMIC DNA]</scope>
</reference>
<keyword evidence="4" id="KW-1185">Reference proteome</keyword>
<dbReference type="InterPro" id="IPR006578">
    <property type="entry name" value="MADF-dom"/>
</dbReference>
<dbReference type="AlphaFoldDB" id="A0A4C1W6X0"/>
<dbReference type="Proteomes" id="UP000299102">
    <property type="component" value="Unassembled WGS sequence"/>
</dbReference>
<dbReference type="PROSITE" id="PS51029">
    <property type="entry name" value="MADF"/>
    <property type="match status" value="1"/>
</dbReference>
<protein>
    <recommendedName>
        <fullName evidence="2">MADF domain-containing protein</fullName>
    </recommendedName>
</protein>
<organism evidence="3 4">
    <name type="scientific">Eumeta variegata</name>
    <name type="common">Bagworm moth</name>
    <name type="synonym">Eumeta japonica</name>
    <dbReference type="NCBI Taxonomy" id="151549"/>
    <lineage>
        <taxon>Eukaryota</taxon>
        <taxon>Metazoa</taxon>
        <taxon>Ecdysozoa</taxon>
        <taxon>Arthropoda</taxon>
        <taxon>Hexapoda</taxon>
        <taxon>Insecta</taxon>
        <taxon>Pterygota</taxon>
        <taxon>Neoptera</taxon>
        <taxon>Endopterygota</taxon>
        <taxon>Lepidoptera</taxon>
        <taxon>Glossata</taxon>
        <taxon>Ditrysia</taxon>
        <taxon>Tineoidea</taxon>
        <taxon>Psychidae</taxon>
        <taxon>Oiketicinae</taxon>
        <taxon>Eumeta</taxon>
    </lineage>
</organism>
<evidence type="ECO:0000256" key="1">
    <source>
        <dbReference type="SAM" id="MobiDB-lite"/>
    </source>
</evidence>
<dbReference type="EMBL" id="BGZK01000495">
    <property type="protein sequence ID" value="GBP47116.1"/>
    <property type="molecule type" value="Genomic_DNA"/>
</dbReference>
<comment type="caution">
    <text evidence="3">The sequence shown here is derived from an EMBL/GenBank/DDBJ whole genome shotgun (WGS) entry which is preliminary data.</text>
</comment>
<evidence type="ECO:0000313" key="3">
    <source>
        <dbReference type="EMBL" id="GBP47116.1"/>
    </source>
</evidence>
<sequence length="277" mass="31765">MDDPLVSDLKCKDENSDKEVLNDFIVTYQSLPELWDTSNAGYLSKRKRLEALNILRFIYARIKTNASIADVRRKINTLRSNYRKEKRKILLSESSECNPEEVYKPTSWVYYALKFLDKSGSQASEEFYYGKAIGTVDNLAVTQKLVPLEDDGIEYLDDSIHSVESPTTTIDMETEHPNAIATPLPSFSSPLKEGRKRKRECTRNESAKKTYEYVLQLSPDAKEISPEAIVWSKKLRTLDPEQKLHAEKAINDILYEAQLGSLNRYSVKINEIKNDVI</sequence>
<dbReference type="Pfam" id="PF10545">
    <property type="entry name" value="MADF_DNA_bdg"/>
    <property type="match status" value="1"/>
</dbReference>
<dbReference type="PANTHER" id="PTHR21505:SF8">
    <property type="entry name" value="DPT-YFP REPRESSOR BY OVEREXPRESSION, ISOFORM D-RELATED"/>
    <property type="match status" value="1"/>
</dbReference>